<name>A0A563U7T1_9SPHI</name>
<evidence type="ECO:0000313" key="2">
    <source>
        <dbReference type="Proteomes" id="UP000320042"/>
    </source>
</evidence>
<dbReference type="RefSeq" id="WP_146382351.1">
    <property type="nucleotide sequence ID" value="NZ_VOEJ01000006.1"/>
</dbReference>
<evidence type="ECO:0000313" key="1">
    <source>
        <dbReference type="EMBL" id="TWR27383.1"/>
    </source>
</evidence>
<dbReference type="AlphaFoldDB" id="A0A563U7T1"/>
<protein>
    <submittedName>
        <fullName evidence="1">Uncharacterized protein</fullName>
    </submittedName>
</protein>
<reference evidence="1 2" key="1">
    <citation type="submission" date="2019-07" db="EMBL/GenBank/DDBJ databases">
        <authorList>
            <person name="Kim J."/>
        </authorList>
    </citation>
    <scope>NUCLEOTIDE SEQUENCE [LARGE SCALE GENOMIC DNA]</scope>
    <source>
        <strain evidence="2">dk17</strain>
    </source>
</reference>
<keyword evidence="2" id="KW-1185">Reference proteome</keyword>
<dbReference type="OrthoDB" id="770966at2"/>
<accession>A0A563U7T1</accession>
<gene>
    <name evidence="1" type="ORF">FPZ43_12940</name>
</gene>
<dbReference type="EMBL" id="VOEJ01000006">
    <property type="protein sequence ID" value="TWR27383.1"/>
    <property type="molecule type" value="Genomic_DNA"/>
</dbReference>
<dbReference type="Proteomes" id="UP000320042">
    <property type="component" value="Unassembled WGS sequence"/>
</dbReference>
<sequence length="96" mass="10860">MNEIISIAELSLRTLSHGVLQLLSSELKGVGIVAIAGNQLLIKISRNDFEQRMGNLLQQIQTVIDKRFPVRTEHLSIVITDNDARYKNVFKIWKSA</sequence>
<organism evidence="1 2">
    <name type="scientific">Mucilaginibacter pallidiroseus</name>
    <dbReference type="NCBI Taxonomy" id="2599295"/>
    <lineage>
        <taxon>Bacteria</taxon>
        <taxon>Pseudomonadati</taxon>
        <taxon>Bacteroidota</taxon>
        <taxon>Sphingobacteriia</taxon>
        <taxon>Sphingobacteriales</taxon>
        <taxon>Sphingobacteriaceae</taxon>
        <taxon>Mucilaginibacter</taxon>
    </lineage>
</organism>
<comment type="caution">
    <text evidence="1">The sequence shown here is derived from an EMBL/GenBank/DDBJ whole genome shotgun (WGS) entry which is preliminary data.</text>
</comment>
<proteinExistence type="predicted"/>